<dbReference type="EMBL" id="WAJS01000036">
    <property type="protein sequence ID" value="KAB1641244.1"/>
    <property type="molecule type" value="Genomic_DNA"/>
</dbReference>
<evidence type="ECO:0000313" key="3">
    <source>
        <dbReference type="Proteomes" id="UP000479639"/>
    </source>
</evidence>
<dbReference type="RefSeq" id="WP_151431699.1">
    <property type="nucleotide sequence ID" value="NZ_JANJZI010000003.1"/>
</dbReference>
<accession>A0A7C8BPZ6</accession>
<feature type="transmembrane region" description="Helical" evidence="1">
    <location>
        <begin position="50"/>
        <end position="72"/>
    </location>
</feature>
<dbReference type="Proteomes" id="UP000479639">
    <property type="component" value="Unassembled WGS sequence"/>
</dbReference>
<organism evidence="2 3">
    <name type="scientific">Adlercreutzia muris</name>
    <dbReference type="NCBI Taxonomy" id="1796610"/>
    <lineage>
        <taxon>Bacteria</taxon>
        <taxon>Bacillati</taxon>
        <taxon>Actinomycetota</taxon>
        <taxon>Coriobacteriia</taxon>
        <taxon>Eggerthellales</taxon>
        <taxon>Eggerthellaceae</taxon>
        <taxon>Adlercreutzia</taxon>
    </lineage>
</organism>
<evidence type="ECO:0000313" key="2">
    <source>
        <dbReference type="EMBL" id="KAB1641244.1"/>
    </source>
</evidence>
<comment type="caution">
    <text evidence="2">The sequence shown here is derived from an EMBL/GenBank/DDBJ whole genome shotgun (WGS) entry which is preliminary data.</text>
</comment>
<keyword evidence="1" id="KW-0472">Membrane</keyword>
<gene>
    <name evidence="2" type="ORF">F8D48_09900</name>
</gene>
<dbReference type="AlphaFoldDB" id="A0A7C8BPZ6"/>
<evidence type="ECO:0000256" key="1">
    <source>
        <dbReference type="SAM" id="Phobius"/>
    </source>
</evidence>
<name>A0A7C8BPZ6_9ACTN</name>
<reference evidence="2 3" key="1">
    <citation type="submission" date="2019-09" db="EMBL/GenBank/DDBJ databases">
        <title>Whole genome shotgun sequencing (WGS) of Ellagibacter isourolithinifaciens DSM 104140(T) and Adlercreutzia muris DSM 29508(T).</title>
        <authorList>
            <person name="Stoll D.A."/>
            <person name="Danylec N."/>
            <person name="Huch M."/>
        </authorList>
    </citation>
    <scope>NUCLEOTIDE SEQUENCE [LARGE SCALE GENOMIC DNA]</scope>
    <source>
        <strain evidence="2 3">DSM 29508</strain>
    </source>
</reference>
<proteinExistence type="predicted"/>
<keyword evidence="3" id="KW-1185">Reference proteome</keyword>
<sequence>MHLSEKQHTWALFAIVVATCALGSLSQTVTNFVLVIIALTGVGGEEAAVWGYRAAFALSAALSLVVLVAAVWKIR</sequence>
<keyword evidence="1" id="KW-1133">Transmembrane helix</keyword>
<keyword evidence="1" id="KW-0812">Transmembrane</keyword>
<protein>
    <submittedName>
        <fullName evidence="2">Uncharacterized protein</fullName>
    </submittedName>
</protein>